<sequence length="129" mass="13926">AAIGIVNTLVMSIYERFREIGIMKAVGASNSDINKIFLYEAGAIGFMGGVLGVITGYFFGKGLNVIASYFIQTSTSEGLTAFSNLNLFEVPLWLFFGAIIFAILVGIIAGVYPARRAARLDPIDALRHE</sequence>
<evidence type="ECO:0000256" key="6">
    <source>
        <dbReference type="ARBA" id="ARBA00038076"/>
    </source>
</evidence>
<organism evidence="9">
    <name type="scientific">marine sediment metagenome</name>
    <dbReference type="NCBI Taxonomy" id="412755"/>
    <lineage>
        <taxon>unclassified sequences</taxon>
        <taxon>metagenomes</taxon>
        <taxon>ecological metagenomes</taxon>
    </lineage>
</organism>
<evidence type="ECO:0000256" key="4">
    <source>
        <dbReference type="ARBA" id="ARBA00022989"/>
    </source>
</evidence>
<keyword evidence="5 7" id="KW-0472">Membrane</keyword>
<name>X1V8S7_9ZZZZ</name>
<comment type="similarity">
    <text evidence="6">Belongs to the ABC-4 integral membrane protein family.</text>
</comment>
<accession>X1V8S7</accession>
<evidence type="ECO:0000256" key="5">
    <source>
        <dbReference type="ARBA" id="ARBA00023136"/>
    </source>
</evidence>
<dbReference type="GO" id="GO:0022857">
    <property type="term" value="F:transmembrane transporter activity"/>
    <property type="evidence" value="ECO:0007669"/>
    <property type="project" value="TreeGrafter"/>
</dbReference>
<dbReference type="Pfam" id="PF02687">
    <property type="entry name" value="FtsX"/>
    <property type="match status" value="1"/>
</dbReference>
<keyword evidence="4 7" id="KW-1133">Transmembrane helix</keyword>
<dbReference type="InterPro" id="IPR003838">
    <property type="entry name" value="ABC3_permease_C"/>
</dbReference>
<dbReference type="AlphaFoldDB" id="X1V8S7"/>
<keyword evidence="3 7" id="KW-0812">Transmembrane</keyword>
<reference evidence="9" key="1">
    <citation type="journal article" date="2014" name="Front. Microbiol.">
        <title>High frequency of phylogenetically diverse reductive dehalogenase-homologous genes in deep subseafloor sedimentary metagenomes.</title>
        <authorList>
            <person name="Kawai M."/>
            <person name="Futagami T."/>
            <person name="Toyoda A."/>
            <person name="Takaki Y."/>
            <person name="Nishi S."/>
            <person name="Hori S."/>
            <person name="Arai W."/>
            <person name="Tsubouchi T."/>
            <person name="Morono Y."/>
            <person name="Uchiyama I."/>
            <person name="Ito T."/>
            <person name="Fujiyama A."/>
            <person name="Inagaki F."/>
            <person name="Takami H."/>
        </authorList>
    </citation>
    <scope>NUCLEOTIDE SEQUENCE</scope>
    <source>
        <strain evidence="9">Expedition CK06-06</strain>
    </source>
</reference>
<evidence type="ECO:0000313" key="9">
    <source>
        <dbReference type="EMBL" id="GAJ01710.1"/>
    </source>
</evidence>
<feature type="transmembrane region" description="Helical" evidence="7">
    <location>
        <begin position="92"/>
        <end position="112"/>
    </location>
</feature>
<keyword evidence="2" id="KW-1003">Cell membrane</keyword>
<comment type="caution">
    <text evidence="9">The sequence shown here is derived from an EMBL/GenBank/DDBJ whole genome shotgun (WGS) entry which is preliminary data.</text>
</comment>
<dbReference type="GO" id="GO:0005886">
    <property type="term" value="C:plasma membrane"/>
    <property type="evidence" value="ECO:0007669"/>
    <property type="project" value="UniProtKB-SubCell"/>
</dbReference>
<proteinExistence type="inferred from homology"/>
<evidence type="ECO:0000259" key="8">
    <source>
        <dbReference type="Pfam" id="PF02687"/>
    </source>
</evidence>
<dbReference type="InterPro" id="IPR050250">
    <property type="entry name" value="Macrolide_Exporter_MacB"/>
</dbReference>
<evidence type="ECO:0000256" key="3">
    <source>
        <dbReference type="ARBA" id="ARBA00022692"/>
    </source>
</evidence>
<evidence type="ECO:0000256" key="2">
    <source>
        <dbReference type="ARBA" id="ARBA00022475"/>
    </source>
</evidence>
<feature type="transmembrane region" description="Helical" evidence="7">
    <location>
        <begin position="37"/>
        <end position="59"/>
    </location>
</feature>
<dbReference type="EMBL" id="BARW01016086">
    <property type="protein sequence ID" value="GAJ01710.1"/>
    <property type="molecule type" value="Genomic_DNA"/>
</dbReference>
<feature type="non-terminal residue" evidence="9">
    <location>
        <position position="1"/>
    </location>
</feature>
<protein>
    <recommendedName>
        <fullName evidence="8">ABC3 transporter permease C-terminal domain-containing protein</fullName>
    </recommendedName>
</protein>
<feature type="domain" description="ABC3 transporter permease C-terminal" evidence="8">
    <location>
        <begin position="1"/>
        <end position="122"/>
    </location>
</feature>
<dbReference type="PANTHER" id="PTHR30572">
    <property type="entry name" value="MEMBRANE COMPONENT OF TRANSPORTER-RELATED"/>
    <property type="match status" value="1"/>
</dbReference>
<evidence type="ECO:0000256" key="7">
    <source>
        <dbReference type="SAM" id="Phobius"/>
    </source>
</evidence>
<comment type="subcellular location">
    <subcellularLocation>
        <location evidence="1">Cell membrane</location>
        <topology evidence="1">Multi-pass membrane protein</topology>
    </subcellularLocation>
</comment>
<dbReference type="PANTHER" id="PTHR30572:SF4">
    <property type="entry name" value="ABC TRANSPORTER PERMEASE YTRF"/>
    <property type="match status" value="1"/>
</dbReference>
<gene>
    <name evidence="9" type="ORF">S12H4_28088</name>
</gene>
<evidence type="ECO:0000256" key="1">
    <source>
        <dbReference type="ARBA" id="ARBA00004651"/>
    </source>
</evidence>